<protein>
    <submittedName>
        <fullName evidence="1">Uncharacterized protein</fullName>
    </submittedName>
</protein>
<gene>
    <name evidence="1" type="ORF">AMECASPLE_011441</name>
</gene>
<proteinExistence type="predicted"/>
<dbReference type="EMBL" id="JAHRIP010000690">
    <property type="protein sequence ID" value="MEQ2279635.1"/>
    <property type="molecule type" value="Genomic_DNA"/>
</dbReference>
<name>A0ABV0XDV5_9TELE</name>
<evidence type="ECO:0000313" key="1">
    <source>
        <dbReference type="EMBL" id="MEQ2279635.1"/>
    </source>
</evidence>
<dbReference type="Proteomes" id="UP001469553">
    <property type="component" value="Unassembled WGS sequence"/>
</dbReference>
<accession>A0ABV0XDV5</accession>
<sequence>MCQNHQLTLSRMEIFQHIIPGKPSIKTLLNAFHMRVKGVTIITGDKQSYKIIRDNYLTILTLNNKGKKRDISFLYQFKVFSLCLPEPRIRNKQSELTWGKSVSSE</sequence>
<evidence type="ECO:0000313" key="2">
    <source>
        <dbReference type="Proteomes" id="UP001469553"/>
    </source>
</evidence>
<reference evidence="1 2" key="1">
    <citation type="submission" date="2021-06" db="EMBL/GenBank/DDBJ databases">
        <authorList>
            <person name="Palmer J.M."/>
        </authorList>
    </citation>
    <scope>NUCLEOTIDE SEQUENCE [LARGE SCALE GENOMIC DNA]</scope>
    <source>
        <strain evidence="1 2">AS_MEX2019</strain>
        <tissue evidence="1">Muscle</tissue>
    </source>
</reference>
<comment type="caution">
    <text evidence="1">The sequence shown here is derived from an EMBL/GenBank/DDBJ whole genome shotgun (WGS) entry which is preliminary data.</text>
</comment>
<keyword evidence="2" id="KW-1185">Reference proteome</keyword>
<organism evidence="1 2">
    <name type="scientific">Ameca splendens</name>
    <dbReference type="NCBI Taxonomy" id="208324"/>
    <lineage>
        <taxon>Eukaryota</taxon>
        <taxon>Metazoa</taxon>
        <taxon>Chordata</taxon>
        <taxon>Craniata</taxon>
        <taxon>Vertebrata</taxon>
        <taxon>Euteleostomi</taxon>
        <taxon>Actinopterygii</taxon>
        <taxon>Neopterygii</taxon>
        <taxon>Teleostei</taxon>
        <taxon>Neoteleostei</taxon>
        <taxon>Acanthomorphata</taxon>
        <taxon>Ovalentaria</taxon>
        <taxon>Atherinomorphae</taxon>
        <taxon>Cyprinodontiformes</taxon>
        <taxon>Goodeidae</taxon>
        <taxon>Ameca</taxon>
    </lineage>
</organism>